<dbReference type="GO" id="GO:0003729">
    <property type="term" value="F:mRNA binding"/>
    <property type="evidence" value="ECO:0000318"/>
    <property type="project" value="GO_Central"/>
</dbReference>
<keyword evidence="7" id="KW-0496">Mitochondrion</keyword>
<keyword evidence="6" id="KW-0809">Transit peptide</keyword>
<dbReference type="GO" id="GO:0050688">
    <property type="term" value="P:regulation of defense response to virus"/>
    <property type="evidence" value="ECO:0007669"/>
    <property type="project" value="UniProtKB-ARBA"/>
</dbReference>
<evidence type="ECO:0000313" key="11">
    <source>
        <dbReference type="EMBL" id="KMZ60841.1"/>
    </source>
</evidence>
<dbReference type="GO" id="GO:0009414">
    <property type="term" value="P:response to water deprivation"/>
    <property type="evidence" value="ECO:0007669"/>
    <property type="project" value="UniProtKB-ARBA"/>
</dbReference>
<dbReference type="STRING" id="29655.A0A0K9NVP5"/>
<dbReference type="GO" id="GO:1990428">
    <property type="term" value="P:miRNA transport"/>
    <property type="evidence" value="ECO:0007669"/>
    <property type="project" value="UniProtKB-ARBA"/>
</dbReference>
<dbReference type="OMA" id="NMANERP"/>
<dbReference type="GO" id="GO:0000959">
    <property type="term" value="P:mitochondrial RNA metabolic process"/>
    <property type="evidence" value="ECO:0007669"/>
    <property type="project" value="UniProtKB-ARBA"/>
</dbReference>
<dbReference type="GO" id="GO:0035197">
    <property type="term" value="F:siRNA binding"/>
    <property type="evidence" value="ECO:0007669"/>
    <property type="project" value="UniProtKB-ARBA"/>
</dbReference>
<dbReference type="GO" id="GO:0005615">
    <property type="term" value="C:extracellular space"/>
    <property type="evidence" value="ECO:0007669"/>
    <property type="project" value="UniProtKB-ARBA"/>
</dbReference>
<dbReference type="InterPro" id="IPR012677">
    <property type="entry name" value="Nucleotide-bd_a/b_plait_sf"/>
</dbReference>
<evidence type="ECO:0000256" key="4">
    <source>
        <dbReference type="ARBA" id="ARBA00022553"/>
    </source>
</evidence>
<keyword evidence="3" id="KW-0964">Secreted</keyword>
<dbReference type="InterPro" id="IPR052462">
    <property type="entry name" value="SLIRP/GR-RBP-like"/>
</dbReference>
<dbReference type="GO" id="GO:0009651">
    <property type="term" value="P:response to salt stress"/>
    <property type="evidence" value="ECO:0007669"/>
    <property type="project" value="UniProtKB-ARBA"/>
</dbReference>
<dbReference type="GO" id="GO:0005739">
    <property type="term" value="C:mitochondrion"/>
    <property type="evidence" value="ECO:0007669"/>
    <property type="project" value="UniProtKB-SubCell"/>
</dbReference>
<keyword evidence="5 9" id="KW-0694">RNA-binding</keyword>
<dbReference type="EMBL" id="LFYR01001565">
    <property type="protein sequence ID" value="KMZ60841.1"/>
    <property type="molecule type" value="Genomic_DNA"/>
</dbReference>
<dbReference type="Proteomes" id="UP000036987">
    <property type="component" value="Unassembled WGS sequence"/>
</dbReference>
<keyword evidence="12" id="KW-1185">Reference proteome</keyword>
<dbReference type="Gene3D" id="3.30.70.330">
    <property type="match status" value="1"/>
</dbReference>
<sequence length="151" mass="15560">MAFCSKLSGLVRATLKRNSVSFVNAPNMQMFNAIRYMATKVYVGGLSYDTDEGSLRSAFEGFGEVSEAFVISDRDTGRSKGFGFVSYLNDDSANKAISAMDGKELDGRQIRVNVANERPPRVGGYGGGGGGYGGGGGGYGGGGGGYGGGGY</sequence>
<dbReference type="PANTHER" id="PTHR48027">
    <property type="entry name" value="HETEROGENEOUS NUCLEAR RIBONUCLEOPROTEIN 87F-RELATED"/>
    <property type="match status" value="1"/>
</dbReference>
<dbReference type="PROSITE" id="PS50102">
    <property type="entry name" value="RRM"/>
    <property type="match status" value="1"/>
</dbReference>
<protein>
    <submittedName>
        <fullName evidence="11">Glycine-rich RNA-binding protein 4, mitochondrial</fullName>
    </submittedName>
</protein>
<evidence type="ECO:0000256" key="5">
    <source>
        <dbReference type="ARBA" id="ARBA00022884"/>
    </source>
</evidence>
<evidence type="ECO:0000256" key="3">
    <source>
        <dbReference type="ARBA" id="ARBA00022525"/>
    </source>
</evidence>
<dbReference type="GO" id="GO:0006858">
    <property type="term" value="P:extracellular transport"/>
    <property type="evidence" value="ECO:0007669"/>
    <property type="project" value="UniProtKB-ARBA"/>
</dbReference>
<dbReference type="OrthoDB" id="439808at2759"/>
<dbReference type="GO" id="GO:0003697">
    <property type="term" value="F:single-stranded DNA binding"/>
    <property type="evidence" value="ECO:0007669"/>
    <property type="project" value="UniProtKB-ARBA"/>
</dbReference>
<evidence type="ECO:0000256" key="2">
    <source>
        <dbReference type="ARBA" id="ARBA00004613"/>
    </source>
</evidence>
<evidence type="ECO:0000256" key="9">
    <source>
        <dbReference type="PROSITE-ProRule" id="PRU00176"/>
    </source>
</evidence>
<evidence type="ECO:0000256" key="7">
    <source>
        <dbReference type="ARBA" id="ARBA00023128"/>
    </source>
</evidence>
<comment type="similarity">
    <text evidence="8">Belongs to the GR-RBP family.</text>
</comment>
<evidence type="ECO:0000256" key="1">
    <source>
        <dbReference type="ARBA" id="ARBA00004173"/>
    </source>
</evidence>
<accession>A0A0K9NVP5</accession>
<proteinExistence type="inferred from homology"/>
<dbReference type="InterPro" id="IPR048289">
    <property type="entry name" value="RRM2_NsCP33-like"/>
</dbReference>
<dbReference type="CDD" id="cd21608">
    <property type="entry name" value="RRM2_NsCP33_like"/>
    <property type="match status" value="1"/>
</dbReference>
<dbReference type="FunFam" id="3.30.70.330:FF:000612">
    <property type="entry name" value="Glycine-rich RNA-binding protein 2"/>
    <property type="match status" value="1"/>
</dbReference>
<feature type="domain" description="RRM" evidence="10">
    <location>
        <begin position="39"/>
        <end position="117"/>
    </location>
</feature>
<dbReference type="SMART" id="SM00360">
    <property type="entry name" value="RRM"/>
    <property type="match status" value="1"/>
</dbReference>
<dbReference type="GO" id="GO:0003727">
    <property type="term" value="F:single-stranded RNA binding"/>
    <property type="evidence" value="ECO:0007669"/>
    <property type="project" value="UniProtKB-ARBA"/>
</dbReference>
<dbReference type="InterPro" id="IPR000504">
    <property type="entry name" value="RRM_dom"/>
</dbReference>
<comment type="caution">
    <text evidence="11">The sequence shown here is derived from an EMBL/GenBank/DDBJ whole genome shotgun (WGS) entry which is preliminary data.</text>
</comment>
<evidence type="ECO:0000256" key="6">
    <source>
        <dbReference type="ARBA" id="ARBA00022946"/>
    </source>
</evidence>
<gene>
    <name evidence="11" type="ORF">ZOSMA_56G00720</name>
</gene>
<evidence type="ECO:0000256" key="8">
    <source>
        <dbReference type="ARBA" id="ARBA00049664"/>
    </source>
</evidence>
<dbReference type="InterPro" id="IPR035979">
    <property type="entry name" value="RBD_domain_sf"/>
</dbReference>
<name>A0A0K9NVP5_ZOSMR</name>
<dbReference type="Pfam" id="PF00076">
    <property type="entry name" value="RRM_1"/>
    <property type="match status" value="1"/>
</dbReference>
<comment type="subcellular location">
    <subcellularLocation>
        <location evidence="1">Mitochondrion</location>
    </subcellularLocation>
    <subcellularLocation>
        <location evidence="2">Secreted</location>
    </subcellularLocation>
</comment>
<evidence type="ECO:0000313" key="12">
    <source>
        <dbReference type="Proteomes" id="UP000036987"/>
    </source>
</evidence>
<dbReference type="GO" id="GO:0003690">
    <property type="term" value="F:double-stranded DNA binding"/>
    <property type="evidence" value="ECO:0007669"/>
    <property type="project" value="UniProtKB-ARBA"/>
</dbReference>
<organism evidence="11 12">
    <name type="scientific">Zostera marina</name>
    <name type="common">Eelgrass</name>
    <dbReference type="NCBI Taxonomy" id="29655"/>
    <lineage>
        <taxon>Eukaryota</taxon>
        <taxon>Viridiplantae</taxon>
        <taxon>Streptophyta</taxon>
        <taxon>Embryophyta</taxon>
        <taxon>Tracheophyta</taxon>
        <taxon>Spermatophyta</taxon>
        <taxon>Magnoliopsida</taxon>
        <taxon>Liliopsida</taxon>
        <taxon>Zosteraceae</taxon>
        <taxon>Zostera</taxon>
    </lineage>
</organism>
<dbReference type="GO" id="GO:0005737">
    <property type="term" value="C:cytoplasm"/>
    <property type="evidence" value="ECO:0000318"/>
    <property type="project" value="GO_Central"/>
</dbReference>
<keyword evidence="4" id="KW-0597">Phosphoprotein</keyword>
<reference evidence="12" key="1">
    <citation type="journal article" date="2016" name="Nature">
        <title>The genome of the seagrass Zostera marina reveals angiosperm adaptation to the sea.</title>
        <authorList>
            <person name="Olsen J.L."/>
            <person name="Rouze P."/>
            <person name="Verhelst B."/>
            <person name="Lin Y.-C."/>
            <person name="Bayer T."/>
            <person name="Collen J."/>
            <person name="Dattolo E."/>
            <person name="De Paoli E."/>
            <person name="Dittami S."/>
            <person name="Maumus F."/>
            <person name="Michel G."/>
            <person name="Kersting A."/>
            <person name="Lauritano C."/>
            <person name="Lohaus R."/>
            <person name="Toepel M."/>
            <person name="Tonon T."/>
            <person name="Vanneste K."/>
            <person name="Amirebrahimi M."/>
            <person name="Brakel J."/>
            <person name="Bostroem C."/>
            <person name="Chovatia M."/>
            <person name="Grimwood J."/>
            <person name="Jenkins J.W."/>
            <person name="Jueterbock A."/>
            <person name="Mraz A."/>
            <person name="Stam W.T."/>
            <person name="Tice H."/>
            <person name="Bornberg-Bauer E."/>
            <person name="Green P.J."/>
            <person name="Pearson G.A."/>
            <person name="Procaccini G."/>
            <person name="Duarte C.M."/>
            <person name="Schmutz J."/>
            <person name="Reusch T.B.H."/>
            <person name="Van de Peer Y."/>
        </authorList>
    </citation>
    <scope>NUCLEOTIDE SEQUENCE [LARGE SCALE GENOMIC DNA]</scope>
    <source>
        <strain evidence="12">cv. Finnish</strain>
    </source>
</reference>
<dbReference type="GO" id="GO:0009409">
    <property type="term" value="P:response to cold"/>
    <property type="evidence" value="ECO:0007669"/>
    <property type="project" value="UniProtKB-ARBA"/>
</dbReference>
<dbReference type="SUPFAM" id="SSF54928">
    <property type="entry name" value="RNA-binding domain, RBD"/>
    <property type="match status" value="1"/>
</dbReference>
<dbReference type="AlphaFoldDB" id="A0A0K9NVP5"/>
<evidence type="ECO:0000259" key="10">
    <source>
        <dbReference type="PROSITE" id="PS50102"/>
    </source>
</evidence>
<dbReference type="GO" id="GO:0035198">
    <property type="term" value="F:miRNA binding"/>
    <property type="evidence" value="ECO:0007669"/>
    <property type="project" value="UniProtKB-ARBA"/>
</dbReference>